<evidence type="ECO:0000313" key="2">
    <source>
        <dbReference type="Proteomes" id="UP000224502"/>
    </source>
</evidence>
<protein>
    <submittedName>
        <fullName evidence="1">Uncharacterized protein</fullName>
    </submittedName>
</protein>
<sequence length="113" mass="13393">MAMEDYEDLYPLRQAVVHRITEQEKNEYADKKIAEFIWGSRKQWRTVMMIEVNTYHKFLGTTYGDLHNFIAMYIDEAIEISRTLPSVDLGGSLGGNVYDDYYEQMVDDYFNRN</sequence>
<organism evidence="1 2">
    <name type="scientific">Lactococcus phage LW31</name>
    <dbReference type="NCBI Taxonomy" id="1965478"/>
    <lineage>
        <taxon>Viruses</taxon>
        <taxon>Duplodnaviria</taxon>
        <taxon>Heunggongvirae</taxon>
        <taxon>Uroviricota</taxon>
        <taxon>Caudoviricetes</taxon>
        <taxon>Teubervirus</taxon>
        <taxon>Teubervirus LW31</taxon>
    </lineage>
</organism>
<accession>A0A1W6JHC6</accession>
<evidence type="ECO:0000313" key="1">
    <source>
        <dbReference type="EMBL" id="ARM65613.1"/>
    </source>
</evidence>
<name>A0A1W6JHC6_9CAUD</name>
<dbReference type="EMBL" id="KY554762">
    <property type="protein sequence ID" value="ARM65613.1"/>
    <property type="molecule type" value="Genomic_DNA"/>
</dbReference>
<dbReference type="Proteomes" id="UP000224502">
    <property type="component" value="Segment"/>
</dbReference>
<reference evidence="1 2" key="1">
    <citation type="journal article" date="2017" name="Viruses">
        <title>Phage Biodiversity in Artisanal Cheese Wheys Reflects the Complexity of the Fermentation Process.</title>
        <authorList>
            <person name="Mahony J."/>
            <person name="Moscarelli A."/>
            <person name="Kelleher P."/>
            <person name="Lugli G.A."/>
            <person name="Ventura M."/>
            <person name="Settanni L."/>
            <person name="van Sinderen D."/>
        </authorList>
    </citation>
    <scope>NUCLEOTIDE SEQUENCE [LARGE SCALE GENOMIC DNA]</scope>
</reference>
<keyword evidence="2" id="KW-1185">Reference proteome</keyword>
<proteinExistence type="predicted"/>
<gene>
    <name evidence="1" type="ORF">LW31_011</name>
</gene>